<comment type="caution">
    <text evidence="14">The sequence shown here is derived from an EMBL/GenBank/DDBJ whole genome shotgun (WGS) entry which is preliminary data.</text>
</comment>
<dbReference type="InterPro" id="IPR039949">
    <property type="entry name" value="NAA40"/>
</dbReference>
<feature type="region of interest" description="Disordered" evidence="12">
    <location>
        <begin position="1"/>
        <end position="23"/>
    </location>
</feature>
<evidence type="ECO:0000256" key="6">
    <source>
        <dbReference type="ARBA" id="ARBA00022490"/>
    </source>
</evidence>
<dbReference type="GO" id="GO:0005634">
    <property type="term" value="C:nucleus"/>
    <property type="evidence" value="ECO:0007669"/>
    <property type="project" value="UniProtKB-SubCell"/>
</dbReference>
<comment type="similarity">
    <text evidence="3">Belongs to the acetyltransferase family. NAA40 subfamily.</text>
</comment>
<evidence type="ECO:0000256" key="5">
    <source>
        <dbReference type="ARBA" id="ARBA00015043"/>
    </source>
</evidence>
<evidence type="ECO:0000256" key="9">
    <source>
        <dbReference type="ARBA" id="ARBA00023315"/>
    </source>
</evidence>
<keyword evidence="6" id="KW-0963">Cytoplasm</keyword>
<evidence type="ECO:0000259" key="13">
    <source>
        <dbReference type="PROSITE" id="PS51186"/>
    </source>
</evidence>
<dbReference type="InterPro" id="IPR000182">
    <property type="entry name" value="GNAT_dom"/>
</dbReference>
<evidence type="ECO:0000256" key="1">
    <source>
        <dbReference type="ARBA" id="ARBA00004123"/>
    </source>
</evidence>
<name>A0AAN8YUA0_9MAGN</name>
<evidence type="ECO:0000313" key="14">
    <source>
        <dbReference type="EMBL" id="KAK6915479.1"/>
    </source>
</evidence>
<dbReference type="PANTHER" id="PTHR20531">
    <property type="entry name" value="N-ALPHA-ACETYLTRANSFERASE 40"/>
    <property type="match status" value="1"/>
</dbReference>
<dbReference type="AlphaFoldDB" id="A0AAN8YUA0"/>
<reference evidence="14 15" key="1">
    <citation type="submission" date="2023-12" db="EMBL/GenBank/DDBJ databases">
        <title>A high-quality genome assembly for Dillenia turbinata (Dilleniales).</title>
        <authorList>
            <person name="Chanderbali A."/>
        </authorList>
    </citation>
    <scope>NUCLEOTIDE SEQUENCE [LARGE SCALE GENOMIC DNA]</scope>
    <source>
        <strain evidence="14">LSX21</strain>
        <tissue evidence="14">Leaf</tissue>
    </source>
</reference>
<evidence type="ECO:0000256" key="2">
    <source>
        <dbReference type="ARBA" id="ARBA00004496"/>
    </source>
</evidence>
<protein>
    <recommendedName>
        <fullName evidence="5">N-alpha-acetyltransferase 40</fullName>
        <ecNumber evidence="4">2.3.1.257</ecNumber>
    </recommendedName>
</protein>
<evidence type="ECO:0000256" key="8">
    <source>
        <dbReference type="ARBA" id="ARBA00023242"/>
    </source>
</evidence>
<evidence type="ECO:0000256" key="10">
    <source>
        <dbReference type="ARBA" id="ARBA00047821"/>
    </source>
</evidence>
<evidence type="ECO:0000256" key="4">
    <source>
        <dbReference type="ARBA" id="ARBA00012950"/>
    </source>
</evidence>
<dbReference type="PROSITE" id="PS51186">
    <property type="entry name" value="GNAT"/>
    <property type="match status" value="1"/>
</dbReference>
<organism evidence="14 15">
    <name type="scientific">Dillenia turbinata</name>
    <dbReference type="NCBI Taxonomy" id="194707"/>
    <lineage>
        <taxon>Eukaryota</taxon>
        <taxon>Viridiplantae</taxon>
        <taxon>Streptophyta</taxon>
        <taxon>Embryophyta</taxon>
        <taxon>Tracheophyta</taxon>
        <taxon>Spermatophyta</taxon>
        <taxon>Magnoliopsida</taxon>
        <taxon>eudicotyledons</taxon>
        <taxon>Gunneridae</taxon>
        <taxon>Pentapetalae</taxon>
        <taxon>Dilleniales</taxon>
        <taxon>Dilleniaceae</taxon>
        <taxon>Dillenia</taxon>
    </lineage>
</organism>
<dbReference type="CDD" id="cd04301">
    <property type="entry name" value="NAT_SF"/>
    <property type="match status" value="1"/>
</dbReference>
<dbReference type="GO" id="GO:1990189">
    <property type="term" value="F:protein N-terminal-serine acetyltransferase activity"/>
    <property type="evidence" value="ECO:0007669"/>
    <property type="project" value="UniProtKB-EC"/>
</dbReference>
<keyword evidence="8" id="KW-0539">Nucleus</keyword>
<keyword evidence="7" id="KW-0808">Transferase</keyword>
<dbReference type="Proteomes" id="UP001370490">
    <property type="component" value="Unassembled WGS sequence"/>
</dbReference>
<comment type="subcellular location">
    <subcellularLocation>
        <location evidence="2">Cytoplasm</location>
    </subcellularLocation>
    <subcellularLocation>
        <location evidence="1">Nucleus</location>
    </subcellularLocation>
</comment>
<evidence type="ECO:0000256" key="12">
    <source>
        <dbReference type="SAM" id="MobiDB-lite"/>
    </source>
</evidence>
<dbReference type="Pfam" id="PF00583">
    <property type="entry name" value="Acetyltransf_1"/>
    <property type="match status" value="1"/>
</dbReference>
<comment type="catalytic activity">
    <reaction evidence="11">
        <text>N-terminal L-seryl-[histone H4] + acetyl-CoA = N-terminal N(alpha)-acetyl-L-seryl-[histone H4] + CoA + H(+)</text>
        <dbReference type="Rhea" id="RHEA:50596"/>
        <dbReference type="Rhea" id="RHEA-COMP:12740"/>
        <dbReference type="Rhea" id="RHEA-COMP:12743"/>
        <dbReference type="ChEBI" id="CHEBI:15378"/>
        <dbReference type="ChEBI" id="CHEBI:57287"/>
        <dbReference type="ChEBI" id="CHEBI:57288"/>
        <dbReference type="ChEBI" id="CHEBI:64738"/>
        <dbReference type="ChEBI" id="CHEBI:83690"/>
        <dbReference type="EC" id="2.3.1.257"/>
    </reaction>
</comment>
<evidence type="ECO:0000256" key="7">
    <source>
        <dbReference type="ARBA" id="ARBA00022679"/>
    </source>
</evidence>
<dbReference type="InterPro" id="IPR016181">
    <property type="entry name" value="Acyl_CoA_acyltransferase"/>
</dbReference>
<evidence type="ECO:0000313" key="15">
    <source>
        <dbReference type="Proteomes" id="UP001370490"/>
    </source>
</evidence>
<dbReference type="EMBL" id="JBAMMX010000025">
    <property type="protein sequence ID" value="KAK6915479.1"/>
    <property type="molecule type" value="Genomic_DNA"/>
</dbReference>
<dbReference type="GO" id="GO:0010485">
    <property type="term" value="F:histone H4 acetyltransferase activity"/>
    <property type="evidence" value="ECO:0007669"/>
    <property type="project" value="InterPro"/>
</dbReference>
<dbReference type="Gene3D" id="3.40.630.30">
    <property type="match status" value="1"/>
</dbReference>
<evidence type="ECO:0000256" key="3">
    <source>
        <dbReference type="ARBA" id="ARBA00008870"/>
    </source>
</evidence>
<gene>
    <name evidence="14" type="ORF">RJ641_020596</name>
</gene>
<dbReference type="PANTHER" id="PTHR20531:SF1">
    <property type="entry name" value="N-ALPHA-ACETYLTRANSFERASE 40"/>
    <property type="match status" value="1"/>
</dbReference>
<sequence length="276" mass="31316">MSGVAMEQKISGNSSREKRPSRKEILEKKKAIEEAIKASSANKDHLASFPSLRHYNRNGLSVYLESGCGDKLSSSLKHFIQSLLKINMEGPYGSEWPSEEKVKRREMVAPEARYIVVHDATANSKETLEMSERGRTNAWNINNNCPVVGFVHYRFTLEEELPVVYVYEIQLQSHVQGKGLGKFLMQLIEIIAQKNRMSAVMLTVQKANSSAMNFYLSKLSYNISAISPSRRFKLDFTVQLQMGYKKSYEILCKILDSEAKAKLEVCTISICYLVIL</sequence>
<dbReference type="SUPFAM" id="SSF55729">
    <property type="entry name" value="Acyl-CoA N-acyltransferases (Nat)"/>
    <property type="match status" value="1"/>
</dbReference>
<evidence type="ECO:0000256" key="11">
    <source>
        <dbReference type="ARBA" id="ARBA00049524"/>
    </source>
</evidence>
<keyword evidence="15" id="KW-1185">Reference proteome</keyword>
<proteinExistence type="inferred from homology"/>
<comment type="catalytic activity">
    <reaction evidence="10">
        <text>N-terminal L-seryl-[histone H2A] + acetyl-CoA = N-terminal N(alpha)-acetyl-L-seryl-[histone H2A] + CoA + H(+)</text>
        <dbReference type="Rhea" id="RHEA:50600"/>
        <dbReference type="Rhea" id="RHEA-COMP:12742"/>
        <dbReference type="Rhea" id="RHEA-COMP:12744"/>
        <dbReference type="ChEBI" id="CHEBI:15378"/>
        <dbReference type="ChEBI" id="CHEBI:57287"/>
        <dbReference type="ChEBI" id="CHEBI:57288"/>
        <dbReference type="ChEBI" id="CHEBI:64738"/>
        <dbReference type="ChEBI" id="CHEBI:83690"/>
        <dbReference type="EC" id="2.3.1.257"/>
    </reaction>
</comment>
<dbReference type="GO" id="GO:0005737">
    <property type="term" value="C:cytoplasm"/>
    <property type="evidence" value="ECO:0007669"/>
    <property type="project" value="UniProtKB-SubCell"/>
</dbReference>
<dbReference type="EC" id="2.3.1.257" evidence="4"/>
<accession>A0AAN8YUA0</accession>
<dbReference type="GO" id="GO:0043998">
    <property type="term" value="F:histone H2A acetyltransferase activity"/>
    <property type="evidence" value="ECO:0007669"/>
    <property type="project" value="InterPro"/>
</dbReference>
<keyword evidence="9" id="KW-0012">Acyltransferase</keyword>
<feature type="domain" description="N-acetyltransferase" evidence="13">
    <location>
        <begin position="100"/>
        <end position="269"/>
    </location>
</feature>